<dbReference type="Pfam" id="PF13377">
    <property type="entry name" value="Peripla_BP_3"/>
    <property type="match status" value="1"/>
</dbReference>
<dbReference type="InterPro" id="IPR028082">
    <property type="entry name" value="Peripla_BP_I"/>
</dbReference>
<evidence type="ECO:0000259" key="5">
    <source>
        <dbReference type="PROSITE" id="PS50932"/>
    </source>
</evidence>
<comment type="caution">
    <text evidence="7">The sequence shown here is derived from an EMBL/GenBank/DDBJ whole genome shotgun (WGS) entry which is preliminary data.</text>
</comment>
<protein>
    <recommendedName>
        <fullName evidence="1">Catabolite control protein A</fullName>
    </recommendedName>
</protein>
<keyword evidence="4" id="KW-0804">Transcription</keyword>
<evidence type="ECO:0000256" key="2">
    <source>
        <dbReference type="ARBA" id="ARBA00023015"/>
    </source>
</evidence>
<dbReference type="PANTHER" id="PTHR30146">
    <property type="entry name" value="LACI-RELATED TRANSCRIPTIONAL REPRESSOR"/>
    <property type="match status" value="1"/>
</dbReference>
<dbReference type="EMBL" id="JNVC02000024">
    <property type="protein sequence ID" value="KEZ47203.1"/>
    <property type="molecule type" value="Genomic_DNA"/>
</dbReference>
<dbReference type="STRING" id="246786.GS18_0220375"/>
<dbReference type="CDD" id="cd19975">
    <property type="entry name" value="PBP1_CcpA-like"/>
    <property type="match status" value="1"/>
</dbReference>
<dbReference type="OrthoDB" id="9784962at2"/>
<dbReference type="InterPro" id="IPR001387">
    <property type="entry name" value="Cro/C1-type_HTH"/>
</dbReference>
<dbReference type="PROSITE" id="PS50932">
    <property type="entry name" value="HTH_LACI_2"/>
    <property type="match status" value="1"/>
</dbReference>
<dbReference type="Gene3D" id="3.40.50.2300">
    <property type="match status" value="2"/>
</dbReference>
<dbReference type="PROSITE" id="PS00356">
    <property type="entry name" value="HTH_LACI_1"/>
    <property type="match status" value="1"/>
</dbReference>
<reference evidence="7 8" key="1">
    <citation type="journal article" date="2005" name="Int. J. Syst. Evol. Microbiol.">
        <title>Bacillus cibi sp. nov., isolated from jeotgal, a traditional Korean fermented seafood.</title>
        <authorList>
            <person name="Yoon J.H."/>
            <person name="Lee C.H."/>
            <person name="Oh T.K."/>
        </authorList>
    </citation>
    <scope>NUCLEOTIDE SEQUENCE [LARGE SCALE GENOMIC DNA]</scope>
    <source>
        <strain evidence="7 8">DSM 16189</strain>
    </source>
</reference>
<dbReference type="InterPro" id="IPR046335">
    <property type="entry name" value="LacI/GalR-like_sensor"/>
</dbReference>
<gene>
    <name evidence="7" type="ORF">GS18_0220375</name>
</gene>
<dbReference type="RefSeq" id="WP_029567204.1">
    <property type="nucleotide sequence ID" value="NZ_JNVC02000024.1"/>
</dbReference>
<dbReference type="SUPFAM" id="SSF53822">
    <property type="entry name" value="Periplasmic binding protein-like I"/>
    <property type="match status" value="1"/>
</dbReference>
<keyword evidence="3" id="KW-0238">DNA-binding</keyword>
<dbReference type="InterPro" id="IPR000843">
    <property type="entry name" value="HTH_LacI"/>
</dbReference>
<feature type="domain" description="HTH cro/C1-type" evidence="6">
    <location>
        <begin position="3"/>
        <end position="47"/>
    </location>
</feature>
<dbReference type="Pfam" id="PF00356">
    <property type="entry name" value="LacI"/>
    <property type="match status" value="1"/>
</dbReference>
<feature type="domain" description="HTH lacI-type" evidence="5">
    <location>
        <begin position="3"/>
        <end position="57"/>
    </location>
</feature>
<dbReference type="PROSITE" id="PS50943">
    <property type="entry name" value="HTH_CROC1"/>
    <property type="match status" value="1"/>
</dbReference>
<keyword evidence="8" id="KW-1185">Reference proteome</keyword>
<dbReference type="SMART" id="SM00354">
    <property type="entry name" value="HTH_LACI"/>
    <property type="match status" value="1"/>
</dbReference>
<dbReference type="CDD" id="cd01392">
    <property type="entry name" value="HTH_LacI"/>
    <property type="match status" value="1"/>
</dbReference>
<evidence type="ECO:0000313" key="7">
    <source>
        <dbReference type="EMBL" id="KEZ47203.1"/>
    </source>
</evidence>
<evidence type="ECO:0000256" key="3">
    <source>
        <dbReference type="ARBA" id="ARBA00023125"/>
    </source>
</evidence>
<sequence length="336" mass="37109">MAYTIKDVAKKANVSIATVSRILNNQKGYSEQTKKKVLKAIEELDYHPNAIARGLINKKTSTIGVLFPALSSMLATELLAGIEKTAHELGSSVIVCHTESNGLKTMKYLQLLNEKRVDGIIFTSEILKEEYYEFIQKMNIPLVLLSTESRAYPVPYVKVDDRRAAYAAVQYLIKQGHKRIGMISGNDQDMIAGKPRIEGYLDAMSDYGLPADDSFIARMKGFKFSDGTEGLKLLKKQLPDVTAVFAASDDIAVGAISSAYRLGIRVPDDLSIIGYDNLKIADMTIPPLTSLAQPFYEMGEKAAQMIFDLMDGDELIESRIMPHSIAERNSVLKLGS</sequence>
<name>A0A084GIP1_METID</name>
<evidence type="ECO:0000259" key="6">
    <source>
        <dbReference type="PROSITE" id="PS50943"/>
    </source>
</evidence>
<dbReference type="FunFam" id="1.10.260.40:FF:000002">
    <property type="entry name" value="HTH-type transcriptional repressor PurR"/>
    <property type="match status" value="1"/>
</dbReference>
<dbReference type="Gene3D" id="1.10.260.40">
    <property type="entry name" value="lambda repressor-like DNA-binding domains"/>
    <property type="match status" value="1"/>
</dbReference>
<dbReference type="GO" id="GO:0003700">
    <property type="term" value="F:DNA-binding transcription factor activity"/>
    <property type="evidence" value="ECO:0007669"/>
    <property type="project" value="TreeGrafter"/>
</dbReference>
<dbReference type="SUPFAM" id="SSF47413">
    <property type="entry name" value="lambda repressor-like DNA-binding domains"/>
    <property type="match status" value="1"/>
</dbReference>
<dbReference type="Proteomes" id="UP000028549">
    <property type="component" value="Unassembled WGS sequence"/>
</dbReference>
<evidence type="ECO:0000313" key="8">
    <source>
        <dbReference type="Proteomes" id="UP000028549"/>
    </source>
</evidence>
<accession>A0A084GIP1</accession>
<proteinExistence type="predicted"/>
<dbReference type="GO" id="GO:0000976">
    <property type="term" value="F:transcription cis-regulatory region binding"/>
    <property type="evidence" value="ECO:0007669"/>
    <property type="project" value="TreeGrafter"/>
</dbReference>
<evidence type="ECO:0000256" key="4">
    <source>
        <dbReference type="ARBA" id="ARBA00023163"/>
    </source>
</evidence>
<dbReference type="PRINTS" id="PR00036">
    <property type="entry name" value="HTHLACI"/>
</dbReference>
<dbReference type="InterPro" id="IPR010982">
    <property type="entry name" value="Lambda_DNA-bd_dom_sf"/>
</dbReference>
<keyword evidence="2" id="KW-0805">Transcription regulation</keyword>
<dbReference type="AlphaFoldDB" id="A0A084GIP1"/>
<dbReference type="PANTHER" id="PTHR30146:SF109">
    <property type="entry name" value="HTH-TYPE TRANSCRIPTIONAL REGULATOR GALS"/>
    <property type="match status" value="1"/>
</dbReference>
<evidence type="ECO:0000256" key="1">
    <source>
        <dbReference type="ARBA" id="ARBA00019435"/>
    </source>
</evidence>
<organism evidence="7 8">
    <name type="scientific">Metabacillus indicus</name>
    <name type="common">Bacillus indicus</name>
    <dbReference type="NCBI Taxonomy" id="246786"/>
    <lineage>
        <taxon>Bacteria</taxon>
        <taxon>Bacillati</taxon>
        <taxon>Bacillota</taxon>
        <taxon>Bacilli</taxon>
        <taxon>Bacillales</taxon>
        <taxon>Bacillaceae</taxon>
        <taxon>Metabacillus</taxon>
    </lineage>
</organism>